<evidence type="ECO:0000313" key="4">
    <source>
        <dbReference type="EMBL" id="GHO45285.1"/>
    </source>
</evidence>
<dbReference type="GO" id="GO:0016787">
    <property type="term" value="F:hydrolase activity"/>
    <property type="evidence" value="ECO:0007669"/>
    <property type="project" value="UniProtKB-KW"/>
</dbReference>
<evidence type="ECO:0000256" key="1">
    <source>
        <dbReference type="ARBA" id="ARBA00001946"/>
    </source>
</evidence>
<keyword evidence="5" id="KW-1185">Reference proteome</keyword>
<feature type="domain" description="Nudix hydrolase" evidence="3">
    <location>
        <begin position="42"/>
        <end position="174"/>
    </location>
</feature>
<dbReference type="CDD" id="cd02883">
    <property type="entry name" value="NUDIX_Hydrolase"/>
    <property type="match status" value="1"/>
</dbReference>
<evidence type="ECO:0000313" key="5">
    <source>
        <dbReference type="Proteomes" id="UP000612362"/>
    </source>
</evidence>
<accession>A0A8J3I1X7</accession>
<proteinExistence type="predicted"/>
<reference evidence="4" key="1">
    <citation type="submission" date="2020-10" db="EMBL/GenBank/DDBJ databases">
        <title>Taxonomic study of unclassified bacteria belonging to the class Ktedonobacteria.</title>
        <authorList>
            <person name="Yabe S."/>
            <person name="Wang C.M."/>
            <person name="Zheng Y."/>
            <person name="Sakai Y."/>
            <person name="Cavaletti L."/>
            <person name="Monciardini P."/>
            <person name="Donadio S."/>
        </authorList>
    </citation>
    <scope>NUCLEOTIDE SEQUENCE</scope>
    <source>
        <strain evidence="4">SOSP1-1</strain>
    </source>
</reference>
<dbReference type="EMBL" id="BNJF01000001">
    <property type="protein sequence ID" value="GHO45285.1"/>
    <property type="molecule type" value="Genomic_DNA"/>
</dbReference>
<dbReference type="InterPro" id="IPR015797">
    <property type="entry name" value="NUDIX_hydrolase-like_dom_sf"/>
</dbReference>
<name>A0A8J3I1X7_9CHLR</name>
<dbReference type="SUPFAM" id="SSF55811">
    <property type="entry name" value="Nudix"/>
    <property type="match status" value="1"/>
</dbReference>
<dbReference type="RefSeq" id="WP_220194631.1">
    <property type="nucleotide sequence ID" value="NZ_BNJF01000001.1"/>
</dbReference>
<dbReference type="PROSITE" id="PS51462">
    <property type="entry name" value="NUDIX"/>
    <property type="match status" value="1"/>
</dbReference>
<protein>
    <submittedName>
        <fullName evidence="4">NUDIX hydrolase</fullName>
    </submittedName>
</protein>
<comment type="caution">
    <text evidence="4">The sequence shown here is derived from an EMBL/GenBank/DDBJ whole genome shotgun (WGS) entry which is preliminary data.</text>
</comment>
<dbReference type="AlphaFoldDB" id="A0A8J3I1X7"/>
<gene>
    <name evidence="4" type="ORF">KSX_34480</name>
</gene>
<comment type="cofactor">
    <cofactor evidence="1">
        <name>Mg(2+)</name>
        <dbReference type="ChEBI" id="CHEBI:18420"/>
    </cofactor>
</comment>
<evidence type="ECO:0000256" key="2">
    <source>
        <dbReference type="ARBA" id="ARBA00022801"/>
    </source>
</evidence>
<dbReference type="Pfam" id="PF00293">
    <property type="entry name" value="NUDIX"/>
    <property type="match status" value="1"/>
</dbReference>
<dbReference type="InterPro" id="IPR000086">
    <property type="entry name" value="NUDIX_hydrolase_dom"/>
</dbReference>
<dbReference type="Gene3D" id="3.90.79.10">
    <property type="entry name" value="Nucleoside Triphosphate Pyrophosphohydrolase"/>
    <property type="match status" value="1"/>
</dbReference>
<dbReference type="Proteomes" id="UP000612362">
    <property type="component" value="Unassembled WGS sequence"/>
</dbReference>
<dbReference type="InterPro" id="IPR020084">
    <property type="entry name" value="NUDIX_hydrolase_CS"/>
</dbReference>
<dbReference type="PANTHER" id="PTHR43046">
    <property type="entry name" value="GDP-MANNOSE MANNOSYL HYDROLASE"/>
    <property type="match status" value="1"/>
</dbReference>
<dbReference type="PROSITE" id="PS00893">
    <property type="entry name" value="NUDIX_BOX"/>
    <property type="match status" value="1"/>
</dbReference>
<sequence>MLSSLTHAQQDEIARLSERYGTPILLNAELYTGDDYEPLNKPDRYGEVCMVVRRQNGRLITMKKDFYPPNTFRLLTGGINHGESIYDGLLRETQEETGLQVNITRFLAIVAYETETPKTRPSFYTFAFLLDEVGGMLGAIDEDEAVEAFREIEPSELPTLADQLESLSSDRKRPNQKLGDWGDWGRFRAVIHRVVWDTLRD</sequence>
<dbReference type="PANTHER" id="PTHR43046:SF14">
    <property type="entry name" value="MUTT_NUDIX FAMILY PROTEIN"/>
    <property type="match status" value="1"/>
</dbReference>
<keyword evidence="2 4" id="KW-0378">Hydrolase</keyword>
<evidence type="ECO:0000259" key="3">
    <source>
        <dbReference type="PROSITE" id="PS51462"/>
    </source>
</evidence>
<organism evidence="4 5">
    <name type="scientific">Ktedonospora formicarum</name>
    <dbReference type="NCBI Taxonomy" id="2778364"/>
    <lineage>
        <taxon>Bacteria</taxon>
        <taxon>Bacillati</taxon>
        <taxon>Chloroflexota</taxon>
        <taxon>Ktedonobacteria</taxon>
        <taxon>Ktedonobacterales</taxon>
        <taxon>Ktedonobacteraceae</taxon>
        <taxon>Ktedonospora</taxon>
    </lineage>
</organism>